<comment type="caution">
    <text evidence="8">The sequence shown here is derived from an EMBL/GenBank/DDBJ whole genome shotgun (WGS) entry which is preliminary data.</text>
</comment>
<feature type="domain" description="FCP1 homology" evidence="7">
    <location>
        <begin position="132"/>
        <end position="362"/>
    </location>
</feature>
<evidence type="ECO:0000313" key="9">
    <source>
        <dbReference type="Proteomes" id="UP001085076"/>
    </source>
</evidence>
<organism evidence="8 9">
    <name type="scientific">Dioscorea zingiberensis</name>
    <dbReference type="NCBI Taxonomy" id="325984"/>
    <lineage>
        <taxon>Eukaryota</taxon>
        <taxon>Viridiplantae</taxon>
        <taxon>Streptophyta</taxon>
        <taxon>Embryophyta</taxon>
        <taxon>Tracheophyta</taxon>
        <taxon>Spermatophyta</taxon>
        <taxon>Magnoliopsida</taxon>
        <taxon>Liliopsida</taxon>
        <taxon>Dioscoreales</taxon>
        <taxon>Dioscoreaceae</taxon>
        <taxon>Dioscorea</taxon>
    </lineage>
</organism>
<dbReference type="InterPro" id="IPR036412">
    <property type="entry name" value="HAD-like_sf"/>
</dbReference>
<dbReference type="InterPro" id="IPR039189">
    <property type="entry name" value="Fcp1"/>
</dbReference>
<dbReference type="Gene3D" id="3.40.50.1000">
    <property type="entry name" value="HAD superfamily/HAD-like"/>
    <property type="match status" value="1"/>
</dbReference>
<dbReference type="OrthoDB" id="10249888at2759"/>
<evidence type="ECO:0000256" key="2">
    <source>
        <dbReference type="ARBA" id="ARBA00013081"/>
    </source>
</evidence>
<evidence type="ECO:0000256" key="5">
    <source>
        <dbReference type="ARBA" id="ARBA00047761"/>
    </source>
</evidence>
<reference evidence="8" key="1">
    <citation type="submission" date="2021-03" db="EMBL/GenBank/DDBJ databases">
        <authorList>
            <person name="Li Z."/>
            <person name="Yang C."/>
        </authorList>
    </citation>
    <scope>NUCLEOTIDE SEQUENCE</scope>
    <source>
        <strain evidence="8">Dzin_1.0</strain>
        <tissue evidence="8">Leaf</tissue>
    </source>
</reference>
<dbReference type="SMART" id="SM00577">
    <property type="entry name" value="CPDc"/>
    <property type="match status" value="1"/>
</dbReference>
<name>A0A9D5CK78_9LILI</name>
<dbReference type="PANTHER" id="PTHR23081">
    <property type="entry name" value="RNA POLYMERASE II CTD PHOSPHATASE"/>
    <property type="match status" value="1"/>
</dbReference>
<comment type="catalytic activity">
    <reaction evidence="6">
        <text>O-phospho-L-threonyl-[protein] + H2O = L-threonyl-[protein] + phosphate</text>
        <dbReference type="Rhea" id="RHEA:47004"/>
        <dbReference type="Rhea" id="RHEA-COMP:11060"/>
        <dbReference type="Rhea" id="RHEA-COMP:11605"/>
        <dbReference type="ChEBI" id="CHEBI:15377"/>
        <dbReference type="ChEBI" id="CHEBI:30013"/>
        <dbReference type="ChEBI" id="CHEBI:43474"/>
        <dbReference type="ChEBI" id="CHEBI:61977"/>
        <dbReference type="EC" id="3.1.3.16"/>
    </reaction>
</comment>
<evidence type="ECO:0000256" key="6">
    <source>
        <dbReference type="ARBA" id="ARBA00048336"/>
    </source>
</evidence>
<dbReference type="InterPro" id="IPR004274">
    <property type="entry name" value="FCP1_dom"/>
</dbReference>
<keyword evidence="9" id="KW-1185">Reference proteome</keyword>
<dbReference type="SUPFAM" id="SSF56784">
    <property type="entry name" value="HAD-like"/>
    <property type="match status" value="1"/>
</dbReference>
<reference evidence="8" key="2">
    <citation type="journal article" date="2022" name="Hortic Res">
        <title>The genome of Dioscorea zingiberensis sheds light on the biosynthesis, origin and evolution of the medicinally important diosgenin saponins.</title>
        <authorList>
            <person name="Li Y."/>
            <person name="Tan C."/>
            <person name="Li Z."/>
            <person name="Guo J."/>
            <person name="Li S."/>
            <person name="Chen X."/>
            <person name="Wang C."/>
            <person name="Dai X."/>
            <person name="Yang H."/>
            <person name="Song W."/>
            <person name="Hou L."/>
            <person name="Xu J."/>
            <person name="Tong Z."/>
            <person name="Xu A."/>
            <person name="Yuan X."/>
            <person name="Wang W."/>
            <person name="Yang Q."/>
            <person name="Chen L."/>
            <person name="Sun Z."/>
            <person name="Wang K."/>
            <person name="Pan B."/>
            <person name="Chen J."/>
            <person name="Bao Y."/>
            <person name="Liu F."/>
            <person name="Qi X."/>
            <person name="Gang D.R."/>
            <person name="Wen J."/>
            <person name="Li J."/>
        </authorList>
    </citation>
    <scope>NUCLEOTIDE SEQUENCE</scope>
    <source>
        <strain evidence="8">Dzin_1.0</strain>
    </source>
</reference>
<gene>
    <name evidence="8" type="ORF">J5N97_016394</name>
</gene>
<dbReference type="Pfam" id="PF03031">
    <property type="entry name" value="NIF"/>
    <property type="match status" value="1"/>
</dbReference>
<dbReference type="InterPro" id="IPR023214">
    <property type="entry name" value="HAD_sf"/>
</dbReference>
<dbReference type="EMBL" id="JAGGNH010000004">
    <property type="protein sequence ID" value="KAJ0974429.1"/>
    <property type="molecule type" value="Genomic_DNA"/>
</dbReference>
<dbReference type="GO" id="GO:0008420">
    <property type="term" value="F:RNA polymerase II CTD heptapeptide repeat phosphatase activity"/>
    <property type="evidence" value="ECO:0007669"/>
    <property type="project" value="InterPro"/>
</dbReference>
<proteinExistence type="predicted"/>
<evidence type="ECO:0000256" key="3">
    <source>
        <dbReference type="ARBA" id="ARBA00022801"/>
    </source>
</evidence>
<keyword evidence="4" id="KW-0539">Nucleus</keyword>
<dbReference type="GO" id="GO:0005634">
    <property type="term" value="C:nucleus"/>
    <property type="evidence" value="ECO:0007669"/>
    <property type="project" value="UniProtKB-SubCell"/>
</dbReference>
<dbReference type="PROSITE" id="PS50969">
    <property type="entry name" value="FCP1"/>
    <property type="match status" value="1"/>
</dbReference>
<dbReference type="EC" id="3.1.3.16" evidence="2"/>
<evidence type="ECO:0000259" key="7">
    <source>
        <dbReference type="PROSITE" id="PS50969"/>
    </source>
</evidence>
<dbReference type="Proteomes" id="UP001085076">
    <property type="component" value="Miscellaneous, Linkage group lg04"/>
</dbReference>
<evidence type="ECO:0000313" key="8">
    <source>
        <dbReference type="EMBL" id="KAJ0974429.1"/>
    </source>
</evidence>
<protein>
    <recommendedName>
        <fullName evidence="2">protein-serine/threonine phosphatase</fullName>
        <ecNumber evidence="2">3.1.3.16</ecNumber>
    </recommendedName>
</protein>
<evidence type="ECO:0000256" key="1">
    <source>
        <dbReference type="ARBA" id="ARBA00004123"/>
    </source>
</evidence>
<comment type="catalytic activity">
    <reaction evidence="5">
        <text>O-phospho-L-seryl-[protein] + H2O = L-seryl-[protein] + phosphate</text>
        <dbReference type="Rhea" id="RHEA:20629"/>
        <dbReference type="Rhea" id="RHEA-COMP:9863"/>
        <dbReference type="Rhea" id="RHEA-COMP:11604"/>
        <dbReference type="ChEBI" id="CHEBI:15377"/>
        <dbReference type="ChEBI" id="CHEBI:29999"/>
        <dbReference type="ChEBI" id="CHEBI:43474"/>
        <dbReference type="ChEBI" id="CHEBI:83421"/>
        <dbReference type="EC" id="3.1.3.16"/>
    </reaction>
</comment>
<dbReference type="AlphaFoldDB" id="A0A9D5CK78"/>
<dbReference type="PANTHER" id="PTHR23081:SF0">
    <property type="entry name" value="RNA POLYMERASE II C-TERMINAL DOMAIN PHOSPHATASE-LIKE 1"/>
    <property type="match status" value="1"/>
</dbReference>
<accession>A0A9D5CK78</accession>
<keyword evidence="3" id="KW-0378">Hydrolase</keyword>
<sequence>MVKSAVFQGQTLLGEVKVTLNPQMPYLGRWLREIRVTDFSPPSIRCPPLAVFLTIAGEVLFRMESLSPSSDNSPLSAMHAACLRELKTAVVPLGGEEIHLVAMPSKKQPIQYSCFWGFSVVPRLYTSCLSMLNLRCLGIVFDLNETLIVANTMRSFEDRIDALRRKINTQMDHEQIISILSEVKRYQDDKAILKQYVENDQVIENGKVYVIQLEIVPPLSDSLQIRDTSVLVRLRPGWDDLRSYLTAKGRKRFQAYVCTMAERDYALEMWRLLDPESNLINQRELLDRIVCVKSGSRKSLLDVFKDGVCHPSMGLVIDDRLNVWDENDQPRVHVVPAFVPYHAPSAEDSNYNVQAISSLVNCHEQRIISSYEHVMTSPRAIPFQASQMTMPGNNQYLQHSALGKSFVKSMLSEPISQGSGIAEEGEVPESEMDPNTRRRLLILQHGQDTSESLLNHRYHL</sequence>
<evidence type="ECO:0000256" key="4">
    <source>
        <dbReference type="ARBA" id="ARBA00023242"/>
    </source>
</evidence>
<comment type="subcellular location">
    <subcellularLocation>
        <location evidence="1">Nucleus</location>
    </subcellularLocation>
</comment>